<organism evidence="2 3">
    <name type="scientific">Fusarium kuroshium</name>
    <dbReference type="NCBI Taxonomy" id="2010991"/>
    <lineage>
        <taxon>Eukaryota</taxon>
        <taxon>Fungi</taxon>
        <taxon>Dikarya</taxon>
        <taxon>Ascomycota</taxon>
        <taxon>Pezizomycotina</taxon>
        <taxon>Sordariomycetes</taxon>
        <taxon>Hypocreomycetidae</taxon>
        <taxon>Hypocreales</taxon>
        <taxon>Nectriaceae</taxon>
        <taxon>Fusarium</taxon>
        <taxon>Fusarium solani species complex</taxon>
    </lineage>
</organism>
<reference evidence="2 3" key="1">
    <citation type="submission" date="2017-06" db="EMBL/GenBank/DDBJ databases">
        <title>Comparative genomic analysis of Ambrosia Fusariam Clade fungi.</title>
        <authorList>
            <person name="Stajich J.E."/>
            <person name="Carrillo J."/>
            <person name="Kijimoto T."/>
            <person name="Eskalen A."/>
            <person name="O'Donnell K."/>
            <person name="Kasson M."/>
        </authorList>
    </citation>
    <scope>NUCLEOTIDE SEQUENCE [LARGE SCALE GENOMIC DNA]</scope>
    <source>
        <strain evidence="2">UCR3666</strain>
    </source>
</reference>
<name>A0A3M2SRI4_9HYPO</name>
<evidence type="ECO:0000313" key="2">
    <source>
        <dbReference type="EMBL" id="RMJ20159.1"/>
    </source>
</evidence>
<evidence type="ECO:0000259" key="1">
    <source>
        <dbReference type="Pfam" id="PF00561"/>
    </source>
</evidence>
<dbReference type="Proteomes" id="UP000277212">
    <property type="component" value="Unassembled WGS sequence"/>
</dbReference>
<dbReference type="SUPFAM" id="SSF53474">
    <property type="entry name" value="alpha/beta-Hydrolases"/>
    <property type="match status" value="1"/>
</dbReference>
<comment type="caution">
    <text evidence="2">The sequence shown here is derived from an EMBL/GenBank/DDBJ whole genome shotgun (WGS) entry which is preliminary data.</text>
</comment>
<feature type="domain" description="AB hydrolase-1" evidence="1">
    <location>
        <begin position="20"/>
        <end position="126"/>
    </location>
</feature>
<dbReference type="EMBL" id="NKUJ01000002">
    <property type="protein sequence ID" value="RMJ20159.1"/>
    <property type="molecule type" value="Genomic_DNA"/>
</dbReference>
<dbReference type="STRING" id="2010991.A0A3M2SRI4"/>
<dbReference type="PRINTS" id="PR00111">
    <property type="entry name" value="ABHYDROLASE"/>
</dbReference>
<gene>
    <name evidence="2" type="ORF">CDV36_000170</name>
</gene>
<dbReference type="PRINTS" id="PR00412">
    <property type="entry name" value="EPOXHYDRLASE"/>
</dbReference>
<dbReference type="InterPro" id="IPR000639">
    <property type="entry name" value="Epox_hydrolase-like"/>
</dbReference>
<dbReference type="OrthoDB" id="408373at2759"/>
<sequence length="160" mass="17589">MPHLVRDNVSLFYVPEGQVPPVLFLHGWTCDSQDFIFQIPFFKALGYQVIAFDSRGNGRSSLPPESSPEQLRAEVTSDDVVALLQHLDITEPAIVVGHSLGCLVASLLAVRSPKLVKALALVSPMNYNLVARYSEFCAMMEVGKARQVLEPVFSFTVGPE</sequence>
<evidence type="ECO:0000313" key="3">
    <source>
        <dbReference type="Proteomes" id="UP000277212"/>
    </source>
</evidence>
<dbReference type="Pfam" id="PF00561">
    <property type="entry name" value="Abhydrolase_1"/>
    <property type="match status" value="1"/>
</dbReference>
<keyword evidence="3" id="KW-1185">Reference proteome</keyword>
<dbReference type="AlphaFoldDB" id="A0A3M2SRI4"/>
<dbReference type="InterPro" id="IPR050266">
    <property type="entry name" value="AB_hydrolase_sf"/>
</dbReference>
<protein>
    <recommendedName>
        <fullName evidence="1">AB hydrolase-1 domain-containing protein</fullName>
    </recommendedName>
</protein>
<accession>A0A3M2SRI4</accession>
<dbReference type="PANTHER" id="PTHR43798">
    <property type="entry name" value="MONOACYLGLYCEROL LIPASE"/>
    <property type="match status" value="1"/>
</dbReference>
<dbReference type="InterPro" id="IPR000073">
    <property type="entry name" value="AB_hydrolase_1"/>
</dbReference>
<proteinExistence type="predicted"/>
<dbReference type="Gene3D" id="3.40.50.1820">
    <property type="entry name" value="alpha/beta hydrolase"/>
    <property type="match status" value="1"/>
</dbReference>
<dbReference type="InterPro" id="IPR029058">
    <property type="entry name" value="AB_hydrolase_fold"/>
</dbReference>
<dbReference type="GO" id="GO:0003824">
    <property type="term" value="F:catalytic activity"/>
    <property type="evidence" value="ECO:0007669"/>
    <property type="project" value="InterPro"/>
</dbReference>